<dbReference type="InParanoid" id="A0A7J7C1D9"/>
<dbReference type="PANTHER" id="PTHR45868:SF22">
    <property type="entry name" value="METAL ION-BINDING PROTEIN"/>
    <property type="match status" value="1"/>
</dbReference>
<dbReference type="GO" id="GO:0046872">
    <property type="term" value="F:metal ion binding"/>
    <property type="evidence" value="ECO:0007669"/>
    <property type="project" value="UniProtKB-KW"/>
</dbReference>
<dbReference type="Gene3D" id="3.30.70.100">
    <property type="match status" value="1"/>
</dbReference>
<evidence type="ECO:0000256" key="3">
    <source>
        <dbReference type="ARBA" id="ARBA00023288"/>
    </source>
</evidence>
<evidence type="ECO:0000256" key="1">
    <source>
        <dbReference type="ARBA" id="ARBA00022481"/>
    </source>
</evidence>
<evidence type="ECO:0000256" key="2">
    <source>
        <dbReference type="ARBA" id="ARBA00022723"/>
    </source>
</evidence>
<keyword evidence="8" id="KW-1185">Reference proteome</keyword>
<accession>A0A7J7C1D9</accession>
<dbReference type="InterPro" id="IPR036163">
    <property type="entry name" value="HMA_dom_sf"/>
</dbReference>
<evidence type="ECO:0000313" key="7">
    <source>
        <dbReference type="EMBL" id="KAF5727918.1"/>
    </source>
</evidence>
<reference evidence="7 8" key="1">
    <citation type="journal article" date="2020" name="Nat. Commun.">
        <title>Genome of Tripterygium wilfordii and identification of cytochrome P450 involved in triptolide biosynthesis.</title>
        <authorList>
            <person name="Tu L."/>
            <person name="Su P."/>
            <person name="Zhang Z."/>
            <person name="Gao L."/>
            <person name="Wang J."/>
            <person name="Hu T."/>
            <person name="Zhou J."/>
            <person name="Zhang Y."/>
            <person name="Zhao Y."/>
            <person name="Liu Y."/>
            <person name="Song Y."/>
            <person name="Tong Y."/>
            <person name="Lu Y."/>
            <person name="Yang J."/>
            <person name="Xu C."/>
            <person name="Jia M."/>
            <person name="Peters R.J."/>
            <person name="Huang L."/>
            <person name="Gao W."/>
        </authorList>
    </citation>
    <scope>NUCLEOTIDE SEQUENCE [LARGE SCALE GENOMIC DNA]</scope>
    <source>
        <strain evidence="8">cv. XIE 37</strain>
        <tissue evidence="7">Leaf</tissue>
    </source>
</reference>
<comment type="caution">
    <text evidence="7">The sequence shown here is derived from an EMBL/GenBank/DDBJ whole genome shotgun (WGS) entry which is preliminary data.</text>
</comment>
<feature type="domain" description="HMA" evidence="6">
    <location>
        <begin position="1"/>
        <end position="62"/>
    </location>
</feature>
<dbReference type="EMBL" id="JAAARO010000021">
    <property type="protein sequence ID" value="KAF5727918.1"/>
    <property type="molecule type" value="Genomic_DNA"/>
</dbReference>
<sequence length="300" mass="34046">MTCGLKVDTQSPGWQKTITKVLTNIKGVSYTIDVEEGMAYVSGRVNPNTLLKKLAKAGKHADLCWVEAGNQFSHGNTSNYYYEDNRFSDPYHRVDGHNGRLAGYSYSHQYHQPYGYQQRAVPPPSMATYDPYNRYRNRCTLRVDTQSPGWQKSLIKVLGGIEGVSFKIDAQRGIAHVLGKIEPNKLLKILAKAGAHTELCFLDSGSFADTVHSKMVHGDSQRYYDDYAYNQGRRMSYQGEVFHQPSYSYPQHAYLPYHSIQEPYPRQAYGPYYEPPAQYFSQGPPPPEIFNVGEPQCSIM</sequence>
<dbReference type="InterPro" id="IPR006121">
    <property type="entry name" value="HMA_dom"/>
</dbReference>
<dbReference type="PANTHER" id="PTHR45868">
    <property type="entry name" value="HEAVY METAL-ASSOCIATED ISOPRENYLATED PLANT PROTEIN 33-RELATED"/>
    <property type="match status" value="1"/>
</dbReference>
<keyword evidence="3" id="KW-0449">Lipoprotein</keyword>
<comment type="similarity">
    <text evidence="5">Belongs to the HIPP family.</text>
</comment>
<gene>
    <name evidence="7" type="ORF">HS088_TW21G00058</name>
</gene>
<keyword evidence="4" id="KW-0636">Prenylation</keyword>
<proteinExistence type="inferred from homology"/>
<evidence type="ECO:0000259" key="6">
    <source>
        <dbReference type="PROSITE" id="PS50846"/>
    </source>
</evidence>
<keyword evidence="2" id="KW-0479">Metal-binding</keyword>
<protein>
    <recommendedName>
        <fullName evidence="6">HMA domain-containing protein</fullName>
    </recommendedName>
</protein>
<dbReference type="PROSITE" id="PS50846">
    <property type="entry name" value="HMA_2"/>
    <property type="match status" value="1"/>
</dbReference>
<evidence type="ECO:0000313" key="8">
    <source>
        <dbReference type="Proteomes" id="UP000593562"/>
    </source>
</evidence>
<evidence type="ECO:0000256" key="5">
    <source>
        <dbReference type="ARBA" id="ARBA00024045"/>
    </source>
</evidence>
<evidence type="ECO:0000256" key="4">
    <source>
        <dbReference type="ARBA" id="ARBA00023289"/>
    </source>
</evidence>
<dbReference type="AlphaFoldDB" id="A0A7J7C1D9"/>
<dbReference type="Proteomes" id="UP000593562">
    <property type="component" value="Unassembled WGS sequence"/>
</dbReference>
<dbReference type="SUPFAM" id="SSF55008">
    <property type="entry name" value="HMA, heavy metal-associated domain"/>
    <property type="match status" value="1"/>
</dbReference>
<name>A0A7J7C1D9_TRIWF</name>
<keyword evidence="1" id="KW-0488">Methylation</keyword>
<organism evidence="7 8">
    <name type="scientific">Tripterygium wilfordii</name>
    <name type="common">Thunder God vine</name>
    <dbReference type="NCBI Taxonomy" id="458696"/>
    <lineage>
        <taxon>Eukaryota</taxon>
        <taxon>Viridiplantae</taxon>
        <taxon>Streptophyta</taxon>
        <taxon>Embryophyta</taxon>
        <taxon>Tracheophyta</taxon>
        <taxon>Spermatophyta</taxon>
        <taxon>Magnoliopsida</taxon>
        <taxon>eudicotyledons</taxon>
        <taxon>Gunneridae</taxon>
        <taxon>Pentapetalae</taxon>
        <taxon>rosids</taxon>
        <taxon>fabids</taxon>
        <taxon>Celastrales</taxon>
        <taxon>Celastraceae</taxon>
        <taxon>Tripterygium</taxon>
    </lineage>
</organism>